<proteinExistence type="predicted"/>
<organism evidence="1">
    <name type="scientific">marine metagenome</name>
    <dbReference type="NCBI Taxonomy" id="408172"/>
    <lineage>
        <taxon>unclassified sequences</taxon>
        <taxon>metagenomes</taxon>
        <taxon>ecological metagenomes</taxon>
    </lineage>
</organism>
<name>A0A382BBY9_9ZZZZ</name>
<protein>
    <submittedName>
        <fullName evidence="1">Uncharacterized protein</fullName>
    </submittedName>
</protein>
<accession>A0A382BBY9</accession>
<dbReference type="AlphaFoldDB" id="A0A382BBY9"/>
<evidence type="ECO:0000313" key="1">
    <source>
        <dbReference type="EMBL" id="SVB11139.1"/>
    </source>
</evidence>
<reference evidence="1" key="1">
    <citation type="submission" date="2018-05" db="EMBL/GenBank/DDBJ databases">
        <authorList>
            <person name="Lanie J.A."/>
            <person name="Ng W.-L."/>
            <person name="Kazmierczak K.M."/>
            <person name="Andrzejewski T.M."/>
            <person name="Davidsen T.M."/>
            <person name="Wayne K.J."/>
            <person name="Tettelin H."/>
            <person name="Glass J.I."/>
            <person name="Rusch D."/>
            <person name="Podicherti R."/>
            <person name="Tsui H.-C.T."/>
            <person name="Winkler M.E."/>
        </authorList>
    </citation>
    <scope>NUCLEOTIDE SEQUENCE</scope>
</reference>
<gene>
    <name evidence="1" type="ORF">METZ01_LOCUS163993</name>
</gene>
<sequence>MVDRFLLNHSWNELNEANPTANRHKKPAQPTIRYGVSIISITITPRSPA</sequence>
<dbReference type="EMBL" id="UINC01029055">
    <property type="protein sequence ID" value="SVB11139.1"/>
    <property type="molecule type" value="Genomic_DNA"/>
</dbReference>